<evidence type="ECO:0000313" key="2">
    <source>
        <dbReference type="Proteomes" id="UP000002045"/>
    </source>
</evidence>
<accession>D3V219</accession>
<evidence type="ECO:0000313" key="1">
    <source>
        <dbReference type="EMBL" id="CBJ81369.1"/>
    </source>
</evidence>
<proteinExistence type="predicted"/>
<dbReference type="AlphaFoldDB" id="D3V219"/>
<gene>
    <name evidence="1" type="ordered locus">XBJ1_2243</name>
</gene>
<sequence>MDSLINESNINEDVTPILIGVTIPNICPQFSPNYSLISPIGYLLTDNSKHHSLSHS</sequence>
<protein>
    <submittedName>
        <fullName evidence="1">Uncharacterized protein</fullName>
    </submittedName>
</protein>
<name>D3V219_XENBS</name>
<dbReference type="KEGG" id="xbo:XBJ1_2243"/>
<dbReference type="HOGENOM" id="CLU_3013253_0_0_6"/>
<dbReference type="Proteomes" id="UP000002045">
    <property type="component" value="Chromosome"/>
</dbReference>
<organism evidence="1 2">
    <name type="scientific">Xenorhabdus bovienii (strain SS-2004)</name>
    <name type="common">Xenorhabdus nematophila subsp. bovienii</name>
    <dbReference type="NCBI Taxonomy" id="406818"/>
    <lineage>
        <taxon>Bacteria</taxon>
        <taxon>Pseudomonadati</taxon>
        <taxon>Pseudomonadota</taxon>
        <taxon>Gammaproteobacteria</taxon>
        <taxon>Enterobacterales</taxon>
        <taxon>Morganellaceae</taxon>
        <taxon>Xenorhabdus</taxon>
    </lineage>
</organism>
<reference evidence="1 2" key="1">
    <citation type="journal article" date="2011" name="PLoS ONE">
        <title>The entomopathogenic bacterial endosymbionts xenorhabdus and photorhabdus: convergent lifestyles from divergent genomes.</title>
        <authorList>
            <person name="Chaston J.M."/>
            <person name="Suen G."/>
            <person name="Tucker S.L."/>
            <person name="Andersen A.W."/>
            <person name="Bhasin A."/>
            <person name="Bode E."/>
            <person name="Bode H.B."/>
            <person name="Brachmann A.O."/>
            <person name="Cowles C.E."/>
            <person name="Cowles K.N."/>
            <person name="Darby C."/>
            <person name="de Leon L."/>
            <person name="Drace K."/>
            <person name="Du Z."/>
            <person name="Givaudan A."/>
            <person name="Herbert Tran E.E."/>
            <person name="Jewell K.A."/>
            <person name="Knack J.J."/>
            <person name="Krasomil-Osterfeld K.C."/>
            <person name="Kukor R."/>
            <person name="Lanois A."/>
            <person name="Latreille P."/>
            <person name="Leimgruber N.K."/>
            <person name="Lipke C.M."/>
            <person name="Liu R."/>
            <person name="Lu X."/>
            <person name="Martens E.C."/>
            <person name="Marri P.R."/>
            <person name="Medigue C."/>
            <person name="Menard M.L."/>
            <person name="Miller N.M."/>
            <person name="Morales-Soto N."/>
            <person name="Norton S."/>
            <person name="Ogier J.C."/>
            <person name="Orchard S.S."/>
            <person name="Park D."/>
            <person name="Park Y."/>
            <person name="Qurollo B.A."/>
            <person name="Sugar D.R."/>
            <person name="Richards G.R."/>
            <person name="Rouy Z."/>
            <person name="Slominski B."/>
            <person name="Slominski K."/>
            <person name="Snyder H."/>
            <person name="Tjaden B.C."/>
            <person name="van der Hoeven R."/>
            <person name="Welch R.D."/>
            <person name="Wheeler C."/>
            <person name="Xiang B."/>
            <person name="Barbazuk B."/>
            <person name="Gaudriault S."/>
            <person name="Goodner B."/>
            <person name="Slater S.C."/>
            <person name="Forst S."/>
            <person name="Goldman B.S."/>
            <person name="Goodrich-Blair H."/>
        </authorList>
    </citation>
    <scope>NUCLEOTIDE SEQUENCE [LARGE SCALE GENOMIC DNA]</scope>
    <source>
        <strain evidence="1 2">SS-2004</strain>
    </source>
</reference>
<dbReference type="EMBL" id="FN667741">
    <property type="protein sequence ID" value="CBJ81369.1"/>
    <property type="molecule type" value="Genomic_DNA"/>
</dbReference>